<dbReference type="Proteomes" id="UP001290455">
    <property type="component" value="Unassembled WGS sequence"/>
</dbReference>
<proteinExistence type="predicted"/>
<accession>A0ABU5J1N2</accession>
<gene>
    <name evidence="2" type="ORF">SM124_16185</name>
</gene>
<feature type="region of interest" description="Disordered" evidence="1">
    <location>
        <begin position="25"/>
        <end position="46"/>
    </location>
</feature>
<name>A0ABU5J1N2_9BACI</name>
<reference evidence="2 3" key="1">
    <citation type="submission" date="2023-11" db="EMBL/GenBank/DDBJ databases">
        <title>Bacillus jintuensis, isolated from a mudflat on the Beibu Gulf coast.</title>
        <authorList>
            <person name="Li M."/>
        </authorList>
    </citation>
    <scope>NUCLEOTIDE SEQUENCE [LARGE SCALE GENOMIC DNA]</scope>
    <source>
        <strain evidence="2 3">31A1R</strain>
    </source>
</reference>
<evidence type="ECO:0000313" key="2">
    <source>
        <dbReference type="EMBL" id="MDZ5473257.1"/>
    </source>
</evidence>
<keyword evidence="3" id="KW-1185">Reference proteome</keyword>
<evidence type="ECO:0000256" key="1">
    <source>
        <dbReference type="SAM" id="MobiDB-lite"/>
    </source>
</evidence>
<comment type="caution">
    <text evidence="2">The sequence shown here is derived from an EMBL/GenBank/DDBJ whole genome shotgun (WGS) entry which is preliminary data.</text>
</comment>
<feature type="compositionally biased region" description="Basic and acidic residues" evidence="1">
    <location>
        <begin position="36"/>
        <end position="45"/>
    </location>
</feature>
<dbReference type="EMBL" id="JAXOFX010000012">
    <property type="protein sequence ID" value="MDZ5473257.1"/>
    <property type="molecule type" value="Genomic_DNA"/>
</dbReference>
<protein>
    <submittedName>
        <fullName evidence="2">Uncharacterized protein</fullName>
    </submittedName>
</protein>
<evidence type="ECO:0000313" key="3">
    <source>
        <dbReference type="Proteomes" id="UP001290455"/>
    </source>
</evidence>
<dbReference type="RefSeq" id="WP_322447557.1">
    <property type="nucleotide sequence ID" value="NZ_JAXOFX010000012.1"/>
</dbReference>
<sequence length="85" mass="10284">MMNRKKKKEQNLQLPLNDFEQIKKSSRKYQTASEPFHTHGTDVDKMSNVTRYPNFEHQNLRKVMEAIFFHRVMSESENKIKEKKK</sequence>
<organism evidence="2 3">
    <name type="scientific">Robertmurraya mangrovi</name>
    <dbReference type="NCBI Taxonomy" id="3098077"/>
    <lineage>
        <taxon>Bacteria</taxon>
        <taxon>Bacillati</taxon>
        <taxon>Bacillota</taxon>
        <taxon>Bacilli</taxon>
        <taxon>Bacillales</taxon>
        <taxon>Bacillaceae</taxon>
        <taxon>Robertmurraya</taxon>
    </lineage>
</organism>